<dbReference type="PROSITE" id="PS51374">
    <property type="entry name" value="NDPK_LIKE"/>
    <property type="match status" value="1"/>
</dbReference>
<dbReference type="InterPro" id="IPR001564">
    <property type="entry name" value="Nucleoside_diP_kinase"/>
</dbReference>
<dbReference type="EC" id="2.7.4.6" evidence="2 13"/>
<evidence type="ECO:0000256" key="16">
    <source>
        <dbReference type="RuleBase" id="RU004013"/>
    </source>
</evidence>
<feature type="binding site" evidence="13 14">
    <location>
        <position position="113"/>
    </location>
    <ligand>
        <name>ATP</name>
        <dbReference type="ChEBI" id="CHEBI:30616"/>
    </ligand>
</feature>
<dbReference type="SMART" id="SM00562">
    <property type="entry name" value="NDK"/>
    <property type="match status" value="1"/>
</dbReference>
<feature type="binding site" evidence="13 14">
    <location>
        <position position="58"/>
    </location>
    <ligand>
        <name>ATP</name>
        <dbReference type="ChEBI" id="CHEBI:30616"/>
    </ligand>
</feature>
<dbReference type="PROSITE" id="PS00469">
    <property type="entry name" value="NDPK"/>
    <property type="match status" value="1"/>
</dbReference>
<evidence type="ECO:0000256" key="7">
    <source>
        <dbReference type="ARBA" id="ARBA00022723"/>
    </source>
</evidence>
<feature type="binding site" evidence="13 14">
    <location>
        <position position="86"/>
    </location>
    <ligand>
        <name>ATP</name>
        <dbReference type="ChEBI" id="CHEBI:30616"/>
    </ligand>
</feature>
<dbReference type="InterPro" id="IPR036850">
    <property type="entry name" value="NDK-like_dom_sf"/>
</dbReference>
<dbReference type="CDD" id="cd04413">
    <property type="entry name" value="NDPk_I"/>
    <property type="match status" value="1"/>
</dbReference>
<dbReference type="SUPFAM" id="SSF54919">
    <property type="entry name" value="Nucleoside diphosphate kinase, NDK"/>
    <property type="match status" value="1"/>
</dbReference>
<evidence type="ECO:0000256" key="2">
    <source>
        <dbReference type="ARBA" id="ARBA00012966"/>
    </source>
</evidence>
<keyword evidence="11 13" id="KW-0460">Magnesium</keyword>
<keyword evidence="19" id="KW-1185">Reference proteome</keyword>
<feature type="binding site" evidence="13 14">
    <location>
        <position position="92"/>
    </location>
    <ligand>
        <name>ATP</name>
        <dbReference type="ChEBI" id="CHEBI:30616"/>
    </ligand>
</feature>
<dbReference type="GO" id="GO:0006183">
    <property type="term" value="P:GTP biosynthetic process"/>
    <property type="evidence" value="ECO:0007669"/>
    <property type="project" value="UniProtKB-UniRule"/>
</dbReference>
<dbReference type="RefSeq" id="WP_074201513.1">
    <property type="nucleotide sequence ID" value="NZ_FSRE01000003.1"/>
</dbReference>
<comment type="subunit">
    <text evidence="13">Homotetramer.</text>
</comment>
<dbReference type="AlphaFoldDB" id="A0A1N6G7M1"/>
<dbReference type="FunFam" id="3.30.70.141:FF:000003">
    <property type="entry name" value="Nucleoside diphosphate kinase"/>
    <property type="match status" value="1"/>
</dbReference>
<dbReference type="Pfam" id="PF00334">
    <property type="entry name" value="NDK"/>
    <property type="match status" value="1"/>
</dbReference>
<name>A0A1N6G7M1_9GAMM</name>
<dbReference type="PRINTS" id="PR01243">
    <property type="entry name" value="NUCDPKINASE"/>
</dbReference>
<keyword evidence="5 13" id="KW-0597">Phosphoprotein</keyword>
<keyword evidence="7 13" id="KW-0479">Metal-binding</keyword>
<comment type="catalytic activity">
    <reaction evidence="13">
        <text>a ribonucleoside 5'-diphosphate + ATP = a ribonucleoside 5'-triphosphate + ADP</text>
        <dbReference type="Rhea" id="RHEA:18113"/>
        <dbReference type="ChEBI" id="CHEBI:30616"/>
        <dbReference type="ChEBI" id="CHEBI:57930"/>
        <dbReference type="ChEBI" id="CHEBI:61557"/>
        <dbReference type="ChEBI" id="CHEBI:456216"/>
        <dbReference type="EC" id="2.7.4.6"/>
    </reaction>
</comment>
<keyword evidence="8 13" id="KW-0547">Nucleotide-binding</keyword>
<keyword evidence="6 13" id="KW-0808">Transferase</keyword>
<reference evidence="18 19" key="1">
    <citation type="submission" date="2016-11" db="EMBL/GenBank/DDBJ databases">
        <authorList>
            <person name="Jaros S."/>
            <person name="Januszkiewicz K."/>
            <person name="Wedrychowicz H."/>
        </authorList>
    </citation>
    <scope>NUCLEOTIDE SEQUENCE [LARGE SCALE GENOMIC DNA]</scope>
    <source>
        <strain evidence="18 19">DSM 17737</strain>
    </source>
</reference>
<dbReference type="PANTHER" id="PTHR46161:SF3">
    <property type="entry name" value="NUCLEOSIDE DIPHOSPHATE KINASE DDB_G0292928-RELATED"/>
    <property type="match status" value="1"/>
</dbReference>
<comment type="function">
    <text evidence="13">Major role in the synthesis of nucleoside triphosphates other than ATP. The ATP gamma phosphate is transferred to the NDP beta phosphate via a ping-pong mechanism, using a phosphorylated active-site intermediate.</text>
</comment>
<evidence type="ECO:0000256" key="14">
    <source>
        <dbReference type="PROSITE-ProRule" id="PRU00706"/>
    </source>
</evidence>
<dbReference type="GO" id="GO:0006241">
    <property type="term" value="P:CTP biosynthetic process"/>
    <property type="evidence" value="ECO:0007669"/>
    <property type="project" value="UniProtKB-UniRule"/>
</dbReference>
<evidence type="ECO:0000256" key="4">
    <source>
        <dbReference type="ARBA" id="ARBA00022490"/>
    </source>
</evidence>
<evidence type="ECO:0000256" key="8">
    <source>
        <dbReference type="ARBA" id="ARBA00022741"/>
    </source>
</evidence>
<dbReference type="GO" id="GO:0046872">
    <property type="term" value="F:metal ion binding"/>
    <property type="evidence" value="ECO:0007669"/>
    <property type="project" value="UniProtKB-KW"/>
</dbReference>
<dbReference type="GO" id="GO:0005737">
    <property type="term" value="C:cytoplasm"/>
    <property type="evidence" value="ECO:0007669"/>
    <property type="project" value="UniProtKB-SubCell"/>
</dbReference>
<organism evidence="18 19">
    <name type="scientific">Sulfurivirga caldicuralii</name>
    <dbReference type="NCBI Taxonomy" id="364032"/>
    <lineage>
        <taxon>Bacteria</taxon>
        <taxon>Pseudomonadati</taxon>
        <taxon>Pseudomonadota</taxon>
        <taxon>Gammaproteobacteria</taxon>
        <taxon>Thiotrichales</taxon>
        <taxon>Piscirickettsiaceae</taxon>
        <taxon>Sulfurivirga</taxon>
    </lineage>
</organism>
<comment type="cofactor">
    <cofactor evidence="13">
        <name>Mg(2+)</name>
        <dbReference type="ChEBI" id="CHEBI:18420"/>
    </cofactor>
</comment>
<feature type="active site" description="Pros-phosphohistidine intermediate" evidence="13 14">
    <location>
        <position position="116"/>
    </location>
</feature>
<evidence type="ECO:0000256" key="3">
    <source>
        <dbReference type="ARBA" id="ARBA00017632"/>
    </source>
</evidence>
<evidence type="ECO:0000313" key="19">
    <source>
        <dbReference type="Proteomes" id="UP000198461"/>
    </source>
</evidence>
<keyword evidence="4 13" id="KW-0963">Cytoplasm</keyword>
<comment type="catalytic activity">
    <reaction evidence="13 16">
        <text>a 2'-deoxyribonucleoside 5'-diphosphate + ATP = a 2'-deoxyribonucleoside 5'-triphosphate + ADP</text>
        <dbReference type="Rhea" id="RHEA:44640"/>
        <dbReference type="ChEBI" id="CHEBI:30616"/>
        <dbReference type="ChEBI" id="CHEBI:61560"/>
        <dbReference type="ChEBI" id="CHEBI:73316"/>
        <dbReference type="ChEBI" id="CHEBI:456216"/>
        <dbReference type="EC" id="2.7.4.6"/>
    </reaction>
</comment>
<dbReference type="HAMAP" id="MF_00451">
    <property type="entry name" value="NDP_kinase"/>
    <property type="match status" value="1"/>
</dbReference>
<evidence type="ECO:0000256" key="13">
    <source>
        <dbReference type="HAMAP-Rule" id="MF_00451"/>
    </source>
</evidence>
<evidence type="ECO:0000256" key="12">
    <source>
        <dbReference type="ARBA" id="ARBA00023080"/>
    </source>
</evidence>
<dbReference type="Proteomes" id="UP000198461">
    <property type="component" value="Unassembled WGS sequence"/>
</dbReference>
<evidence type="ECO:0000256" key="6">
    <source>
        <dbReference type="ARBA" id="ARBA00022679"/>
    </source>
</evidence>
<dbReference type="GO" id="GO:0006228">
    <property type="term" value="P:UTP biosynthetic process"/>
    <property type="evidence" value="ECO:0007669"/>
    <property type="project" value="UniProtKB-UniRule"/>
</dbReference>
<comment type="similarity">
    <text evidence="1 13 14 15">Belongs to the NDK family.</text>
</comment>
<gene>
    <name evidence="13" type="primary">ndk</name>
    <name evidence="18" type="ORF">SAMN05443662_1226</name>
</gene>
<dbReference type="GO" id="GO:0004550">
    <property type="term" value="F:nucleoside diphosphate kinase activity"/>
    <property type="evidence" value="ECO:0007669"/>
    <property type="project" value="UniProtKB-UniRule"/>
</dbReference>
<proteinExistence type="inferred from homology"/>
<dbReference type="Gene3D" id="3.30.70.141">
    <property type="entry name" value="Nucleoside diphosphate kinase-like domain"/>
    <property type="match status" value="1"/>
</dbReference>
<dbReference type="PANTHER" id="PTHR46161">
    <property type="entry name" value="NUCLEOSIDE DIPHOSPHATE KINASE"/>
    <property type="match status" value="1"/>
</dbReference>
<accession>A0A1N6G7M1</accession>
<dbReference type="GO" id="GO:0005524">
    <property type="term" value="F:ATP binding"/>
    <property type="evidence" value="ECO:0007669"/>
    <property type="project" value="UniProtKB-UniRule"/>
</dbReference>
<evidence type="ECO:0000256" key="1">
    <source>
        <dbReference type="ARBA" id="ARBA00008142"/>
    </source>
</evidence>
<evidence type="ECO:0000256" key="15">
    <source>
        <dbReference type="RuleBase" id="RU004011"/>
    </source>
</evidence>
<sequence length="142" mass="15907">MYQQTFAIIKPDAVERNLIGQIVSRIEAAGLEVCAMKMVHMSRREASGFYAEHEGKPFWETLLGNMTAGPSVVMVLSGEDAIQRWRELMGPTDPAKGKPGQLRRDFAVSMERNSVHGSDSPESAAREIAWFFAGVELHYREH</sequence>
<keyword evidence="10 13" id="KW-0067">ATP-binding</keyword>
<evidence type="ECO:0000256" key="11">
    <source>
        <dbReference type="ARBA" id="ARBA00022842"/>
    </source>
</evidence>
<protein>
    <recommendedName>
        <fullName evidence="3 13">Nucleoside diphosphate kinase</fullName>
        <shortName evidence="13">NDK</shortName>
        <shortName evidence="13">NDP kinase</shortName>
        <ecNumber evidence="2 13">2.7.4.6</ecNumber>
    </recommendedName>
    <alternativeName>
        <fullName evidence="13">Nucleoside-2-P kinase</fullName>
    </alternativeName>
</protein>
<evidence type="ECO:0000313" key="18">
    <source>
        <dbReference type="EMBL" id="SIO03525.1"/>
    </source>
</evidence>
<comment type="subcellular location">
    <subcellularLocation>
        <location evidence="13">Cytoplasm</location>
    </subcellularLocation>
</comment>
<dbReference type="STRING" id="364032.SAMN05443662_1226"/>
<keyword evidence="12 13" id="KW-0546">Nucleotide metabolism</keyword>
<evidence type="ECO:0000256" key="9">
    <source>
        <dbReference type="ARBA" id="ARBA00022777"/>
    </source>
</evidence>
<dbReference type="EMBL" id="FSRE01000003">
    <property type="protein sequence ID" value="SIO03525.1"/>
    <property type="molecule type" value="Genomic_DNA"/>
</dbReference>
<dbReference type="InterPro" id="IPR034907">
    <property type="entry name" value="NDK-like_dom"/>
</dbReference>
<evidence type="ECO:0000256" key="5">
    <source>
        <dbReference type="ARBA" id="ARBA00022553"/>
    </source>
</evidence>
<keyword evidence="9 13" id="KW-0418">Kinase</keyword>
<feature type="binding site" evidence="13 14">
    <location>
        <position position="103"/>
    </location>
    <ligand>
        <name>ATP</name>
        <dbReference type="ChEBI" id="CHEBI:30616"/>
    </ligand>
</feature>
<dbReference type="InterPro" id="IPR023005">
    <property type="entry name" value="Nucleoside_diP_kinase_AS"/>
</dbReference>
<feature type="domain" description="Nucleoside diphosphate kinase-like" evidence="17">
    <location>
        <begin position="2"/>
        <end position="139"/>
    </location>
</feature>
<dbReference type="NCBIfam" id="NF001908">
    <property type="entry name" value="PRK00668.1"/>
    <property type="match status" value="1"/>
</dbReference>
<evidence type="ECO:0000259" key="17">
    <source>
        <dbReference type="SMART" id="SM00562"/>
    </source>
</evidence>
<dbReference type="OrthoDB" id="9801161at2"/>
<evidence type="ECO:0000256" key="10">
    <source>
        <dbReference type="ARBA" id="ARBA00022840"/>
    </source>
</evidence>
<feature type="binding site" evidence="13 14">
    <location>
        <position position="10"/>
    </location>
    <ligand>
        <name>ATP</name>
        <dbReference type="ChEBI" id="CHEBI:30616"/>
    </ligand>
</feature>